<dbReference type="STRING" id="320787.CA2015_3201"/>
<dbReference type="Pfam" id="PF12969">
    <property type="entry name" value="DUF3857"/>
    <property type="match status" value="1"/>
</dbReference>
<dbReference type="InterPro" id="IPR024618">
    <property type="entry name" value="DUF3857"/>
</dbReference>
<dbReference type="RefSeq" id="WP_048642794.1">
    <property type="nucleotide sequence ID" value="NZ_CP012040.1"/>
</dbReference>
<name>A0A0H4PI83_9BACT</name>
<protein>
    <recommendedName>
        <fullName evidence="1">DUF3857 domain-containing protein</fullName>
    </recommendedName>
</protein>
<gene>
    <name evidence="2" type="ORF">CA2015_3201</name>
</gene>
<dbReference type="Proteomes" id="UP000036520">
    <property type="component" value="Chromosome"/>
</dbReference>
<feature type="domain" description="DUF3857" evidence="1">
    <location>
        <begin position="67"/>
        <end position="221"/>
    </location>
</feature>
<accession>A0A0H4PI83</accession>
<dbReference type="Gene3D" id="3.10.620.30">
    <property type="match status" value="1"/>
</dbReference>
<organism evidence="2 3">
    <name type="scientific">Cyclobacterium amurskyense</name>
    <dbReference type="NCBI Taxonomy" id="320787"/>
    <lineage>
        <taxon>Bacteria</taxon>
        <taxon>Pseudomonadati</taxon>
        <taxon>Bacteroidota</taxon>
        <taxon>Cytophagia</taxon>
        <taxon>Cytophagales</taxon>
        <taxon>Cyclobacteriaceae</taxon>
        <taxon>Cyclobacterium</taxon>
    </lineage>
</organism>
<sequence>MVFSRILVSFIILALSPLFLFSQEMRFGKYNDFEFNFNEVSFDPEADAVVLQESCYNLFSGIVLGSKIHRRIKILKESGKEQADVTLRYFKGDDNIQDLFKIKAQTINLINGEIQIEKLSKGDFYEVDAGDGWKEIRFTFPGVQIGSIIDFSYEKTDKSIVSLEGWVFQNEIPTLKSIYDITFPSFLRYKNLTQGLKTITHNYQTKTKGNYRWELENLNAFKTEPYMAHYKDYLEKIDFQLDGYEFREMDGYGTDLNKYEQLFQSWQDLAEYFTNRTEFKSYLEPKKKQAEITDINSNELDTLQLANNIYKHVTSQYKFSGLSSIVPTKKLNETISSKNGSRAEINLSLIAHLRHYGILAYPLLISSKGNGRSNLVPFPFIDQFNHLIAVSLIGNKVFYLDATNSDIPFGFLPSDFLVYQGFLMIEENSGLMDIKIPHSSGYNVFSNLELGKNSIKRESTIKVMDFDYILNSGLFNEINESNDVFQTKLLPKSGNPEVIQTISITENDKKENGLLINYTATKELDSGKNLYITPFQLLRWEPNPFVRASRVFPVDFNYIFTDRYATKIEIPEGYVLDDFPENASMTLPSGAVSFNFNVNVMKNTAIVNSIISVKNHIIDANEYPDLKYLMDIISSKFKEPMVFIKKSNNTEIDKPSE</sequence>
<reference evidence="2 3" key="1">
    <citation type="submission" date="2015-07" db="EMBL/GenBank/DDBJ databases">
        <authorList>
            <person name="Kim K.M."/>
        </authorList>
    </citation>
    <scope>NUCLEOTIDE SEQUENCE [LARGE SCALE GENOMIC DNA]</scope>
    <source>
        <strain evidence="2 3">KCTC 12363</strain>
    </source>
</reference>
<dbReference type="OrthoDB" id="98874at2"/>
<evidence type="ECO:0000313" key="3">
    <source>
        <dbReference type="Proteomes" id="UP000036520"/>
    </source>
</evidence>
<proteinExistence type="predicted"/>
<dbReference type="AlphaFoldDB" id="A0A0H4PI83"/>
<dbReference type="Gene3D" id="2.60.40.3140">
    <property type="match status" value="1"/>
</dbReference>
<dbReference type="KEGG" id="camu:CA2015_3201"/>
<evidence type="ECO:0000259" key="1">
    <source>
        <dbReference type="Pfam" id="PF12969"/>
    </source>
</evidence>
<dbReference type="EMBL" id="CP012040">
    <property type="protein sequence ID" value="AKP52598.1"/>
    <property type="molecule type" value="Genomic_DNA"/>
</dbReference>
<keyword evidence="3" id="KW-1185">Reference proteome</keyword>
<evidence type="ECO:0000313" key="2">
    <source>
        <dbReference type="EMBL" id="AKP52598.1"/>
    </source>
</evidence>
<dbReference type="PATRIC" id="fig|320787.5.peg.3494"/>
<dbReference type="Gene3D" id="2.60.120.1130">
    <property type="match status" value="1"/>
</dbReference>